<comment type="caution">
    <text evidence="3">The sequence shown here is derived from an EMBL/GenBank/DDBJ whole genome shotgun (WGS) entry which is preliminary data.</text>
</comment>
<reference evidence="3" key="1">
    <citation type="submission" date="2020-10" db="EMBL/GenBank/DDBJ databases">
        <authorList>
            <person name="Kikuchi T."/>
        </authorList>
    </citation>
    <scope>NUCLEOTIDE SEQUENCE</scope>
    <source>
        <strain evidence="3">NKZ352</strain>
    </source>
</reference>
<organism evidence="3 4">
    <name type="scientific">Caenorhabditis auriculariae</name>
    <dbReference type="NCBI Taxonomy" id="2777116"/>
    <lineage>
        <taxon>Eukaryota</taxon>
        <taxon>Metazoa</taxon>
        <taxon>Ecdysozoa</taxon>
        <taxon>Nematoda</taxon>
        <taxon>Chromadorea</taxon>
        <taxon>Rhabditida</taxon>
        <taxon>Rhabditina</taxon>
        <taxon>Rhabditomorpha</taxon>
        <taxon>Rhabditoidea</taxon>
        <taxon>Rhabditidae</taxon>
        <taxon>Peloderinae</taxon>
        <taxon>Caenorhabditis</taxon>
    </lineage>
</organism>
<proteinExistence type="inferred from homology"/>
<dbReference type="Proteomes" id="UP000835052">
    <property type="component" value="Unassembled WGS sequence"/>
</dbReference>
<evidence type="ECO:0000313" key="3">
    <source>
        <dbReference type="EMBL" id="CAD6196325.1"/>
    </source>
</evidence>
<keyword evidence="4" id="KW-1185">Reference proteome</keyword>
<dbReference type="PANTHER" id="PTHR13237:SF9">
    <property type="entry name" value="NEUROGUIDIN"/>
    <property type="match status" value="1"/>
</dbReference>
<dbReference type="PANTHER" id="PTHR13237">
    <property type="entry name" value="SOMETHING ABOUT SILENCING PROTEIN 10-RELATED"/>
    <property type="match status" value="1"/>
</dbReference>
<dbReference type="GO" id="GO:0000462">
    <property type="term" value="P:maturation of SSU-rRNA from tricistronic rRNA transcript (SSU-rRNA, 5.8S rRNA, LSU-rRNA)"/>
    <property type="evidence" value="ECO:0007669"/>
    <property type="project" value="TreeGrafter"/>
</dbReference>
<evidence type="ECO:0000256" key="2">
    <source>
        <dbReference type="SAM" id="MobiDB-lite"/>
    </source>
</evidence>
<accession>A0A8S1HPZ8</accession>
<name>A0A8S1HPZ8_9PELO</name>
<feature type="region of interest" description="Disordered" evidence="2">
    <location>
        <begin position="257"/>
        <end position="304"/>
    </location>
</feature>
<dbReference type="GO" id="GO:0032040">
    <property type="term" value="C:small-subunit processome"/>
    <property type="evidence" value="ECO:0007669"/>
    <property type="project" value="TreeGrafter"/>
</dbReference>
<dbReference type="AlphaFoldDB" id="A0A8S1HPZ8"/>
<protein>
    <submittedName>
        <fullName evidence="3">Uncharacterized protein</fullName>
    </submittedName>
</protein>
<gene>
    <name evidence="3" type="ORF">CAUJ_LOCUS12240</name>
</gene>
<feature type="compositionally biased region" description="Basic residues" evidence="2">
    <location>
        <begin position="278"/>
        <end position="304"/>
    </location>
</feature>
<dbReference type="EMBL" id="CAJGYM010000070">
    <property type="protein sequence ID" value="CAD6196325.1"/>
    <property type="molecule type" value="Genomic_DNA"/>
</dbReference>
<evidence type="ECO:0000256" key="1">
    <source>
        <dbReference type="ARBA" id="ARBA00010979"/>
    </source>
</evidence>
<dbReference type="Pfam" id="PF04000">
    <property type="entry name" value="Sas10_Utp3"/>
    <property type="match status" value="1"/>
</dbReference>
<sequence>MTDDKLLRYENLARNCAEASSEAVTAVKSLVENLKNSKGDKNGVSLLTVKNYEMMAYMGELVLLMSKMMDGDSIAEDESVRRALKHRVILEKIRPVEDKMKPQIEKLLNLKADESGKDKLRFLFFSVNDDSGEESDHKEKTEDGEKSKKYVPPKIRAMHYEDEEERPNKMIEKAKRRALQSSLIRELKQQYSDAPEEIREVSDSKFEYDRAREKYEEQNFKRVRMNKEQKRKSAKLGREETLNDLLDFGNYMIRAEEGRSKSGLKRKRVDSSNDGARRKLHKRDKKKIKDAKVKHKKKMIRKRQ</sequence>
<comment type="similarity">
    <text evidence="1">Belongs to the SAS10 family.</text>
</comment>
<dbReference type="OrthoDB" id="203440at2759"/>
<evidence type="ECO:0000313" key="4">
    <source>
        <dbReference type="Proteomes" id="UP000835052"/>
    </source>
</evidence>
<dbReference type="InterPro" id="IPR007146">
    <property type="entry name" value="Sas10/Utp3/C1D"/>
</dbReference>